<gene>
    <name evidence="1" type="ORF">FYJ85_14520</name>
</gene>
<name>A0A844G4H2_9BACT</name>
<accession>A0A844G4H2</accession>
<evidence type="ECO:0000313" key="1">
    <source>
        <dbReference type="EMBL" id="MST98256.1"/>
    </source>
</evidence>
<dbReference type="AlphaFoldDB" id="A0A844G4H2"/>
<comment type="caution">
    <text evidence="1">The sequence shown here is derived from an EMBL/GenBank/DDBJ whole genome shotgun (WGS) entry which is preliminary data.</text>
</comment>
<sequence>MSLIADEKLLFESPSPQDIYCYTPALCRGFGGRIVAGFDLGGPGTEKLAGPRSDSGDYPCGNQLRILLSDDGGASWRESASRLPMLHAMLFRAGRFLYAIGQSGRLVISRSADNGESWSAPAVLESEHRWHQSAGRIDFRHGKLYLVYEQRIPEAPWPGVSPVLMAAREEADLCDPASWTFSEPFRAEALFDRLAAAGWRHRGGGVPGVLETSVIRIHDPDHAFFDPEDRTVLLLMRAETGSGNVGAVLKGVERPDGTLAVEPLESPAGSPLFLIPLPGGQLKFHIDYDPVSRLYWMVSSPKVDGCRKPGLPWYEACGDRRRLELFWSSNGLEFASAGMVAEGRGKLDSRHYASLLFDGDDLLVLARSGDCRAKTLHDGNLITLHRVRNFRERAK</sequence>
<dbReference type="EMBL" id="VUNS01000017">
    <property type="protein sequence ID" value="MST98256.1"/>
    <property type="molecule type" value="Genomic_DNA"/>
</dbReference>
<dbReference type="RefSeq" id="WP_154419326.1">
    <property type="nucleotide sequence ID" value="NZ_DBFCGB010000082.1"/>
</dbReference>
<dbReference type="InterPro" id="IPR036278">
    <property type="entry name" value="Sialidase_sf"/>
</dbReference>
<dbReference type="CDD" id="cd15482">
    <property type="entry name" value="Sialidase_non-viral"/>
    <property type="match status" value="1"/>
</dbReference>
<dbReference type="SUPFAM" id="SSF50939">
    <property type="entry name" value="Sialidases"/>
    <property type="match status" value="1"/>
</dbReference>
<dbReference type="Gene3D" id="2.120.10.10">
    <property type="match status" value="1"/>
</dbReference>
<organism evidence="1 2">
    <name type="scientific">Victivallis lenta</name>
    <dbReference type="NCBI Taxonomy" id="2606640"/>
    <lineage>
        <taxon>Bacteria</taxon>
        <taxon>Pseudomonadati</taxon>
        <taxon>Lentisphaerota</taxon>
        <taxon>Lentisphaeria</taxon>
        <taxon>Victivallales</taxon>
        <taxon>Victivallaceae</taxon>
        <taxon>Victivallis</taxon>
    </lineage>
</organism>
<dbReference type="Proteomes" id="UP000435649">
    <property type="component" value="Unassembled WGS sequence"/>
</dbReference>
<keyword evidence="2" id="KW-1185">Reference proteome</keyword>
<evidence type="ECO:0000313" key="2">
    <source>
        <dbReference type="Proteomes" id="UP000435649"/>
    </source>
</evidence>
<reference evidence="1 2" key="1">
    <citation type="submission" date="2019-08" db="EMBL/GenBank/DDBJ databases">
        <title>In-depth cultivation of the pig gut microbiome towards novel bacterial diversity and tailored functional studies.</title>
        <authorList>
            <person name="Wylensek D."/>
            <person name="Hitch T.C.A."/>
            <person name="Clavel T."/>
        </authorList>
    </citation>
    <scope>NUCLEOTIDE SEQUENCE [LARGE SCALE GENOMIC DNA]</scope>
    <source>
        <strain evidence="1 2">BBE-744-WT-12</strain>
    </source>
</reference>
<proteinExistence type="predicted"/>
<protein>
    <submittedName>
        <fullName evidence="1">Exo-alpha-sialidase</fullName>
    </submittedName>
</protein>